<sequence length="55" mass="6350">MKLTKKGSFIPKVITRKIKANLNVRSAGSEQVRNHEVSKSTGRFFGQKWYPTRDK</sequence>
<dbReference type="RefSeq" id="WP_023790957.1">
    <property type="nucleotide sequence ID" value="NC_023003.1"/>
</dbReference>
<protein>
    <submittedName>
        <fullName evidence="1">Uncharacterized protein</fullName>
    </submittedName>
</protein>
<accession>V6DEY2</accession>
<dbReference type="KEGG" id="dpb:BABL1_gene_851"/>
<dbReference type="AlphaFoldDB" id="V6DEY2"/>
<dbReference type="HOGENOM" id="CLU_3023404_0_0_7"/>
<reference evidence="1 2" key="1">
    <citation type="journal article" date="2015" name="Biol. Direct">
        <title>Babela massiliensis, a representative of a widespread bacterial phylum with unusual adaptations to parasitism in amoebae.</title>
        <authorList>
            <person name="Pagnier I."/>
            <person name="Yutin N."/>
            <person name="Croce O."/>
            <person name="Makarova K.S."/>
            <person name="Wolf Y.I."/>
            <person name="Benamar S."/>
            <person name="Raoult D."/>
            <person name="Koonin E.V."/>
            <person name="La Scola B."/>
        </authorList>
    </citation>
    <scope>NUCLEOTIDE SEQUENCE [LARGE SCALE GENOMIC DNA]</scope>
    <source>
        <strain evidence="2">BABL1</strain>
    </source>
</reference>
<keyword evidence="2" id="KW-1185">Reference proteome</keyword>
<dbReference type="EMBL" id="HG793133">
    <property type="protein sequence ID" value="CDK30157.1"/>
    <property type="molecule type" value="Genomic_DNA"/>
</dbReference>
<dbReference type="Proteomes" id="UP000018769">
    <property type="component" value="Chromosome I"/>
</dbReference>
<organism evidence="1 2">
    <name type="scientific">Candidatus Babela massiliensis</name>
    <dbReference type="NCBI Taxonomy" id="673862"/>
    <lineage>
        <taxon>Bacteria</taxon>
        <taxon>Candidatus Babelota</taxon>
        <taxon>Candidatus Babeliae</taxon>
        <taxon>Candidatus Babeliales</taxon>
        <taxon>Candidatus Babeliaceae</taxon>
        <taxon>Candidatus Babela</taxon>
    </lineage>
</organism>
<proteinExistence type="predicted"/>
<gene>
    <name evidence="1" type="ORF">BABL1_gene_851</name>
</gene>
<evidence type="ECO:0000313" key="1">
    <source>
        <dbReference type="EMBL" id="CDK30157.1"/>
    </source>
</evidence>
<evidence type="ECO:0000313" key="2">
    <source>
        <dbReference type="Proteomes" id="UP000018769"/>
    </source>
</evidence>
<name>V6DEY2_9BACT</name>